<keyword evidence="2" id="KW-1185">Reference proteome</keyword>
<reference evidence="1" key="1">
    <citation type="submission" date="2023-04" db="EMBL/GenBank/DDBJ databases">
        <authorList>
            <consortium name="ELIXIR-Norway"/>
        </authorList>
    </citation>
    <scope>NUCLEOTIDE SEQUENCE [LARGE SCALE GENOMIC DNA]</scope>
</reference>
<protein>
    <submittedName>
        <fullName evidence="1">Uncharacterized protein</fullName>
    </submittedName>
</protein>
<name>A0ABN8ZQU1_RANTA</name>
<evidence type="ECO:0000313" key="2">
    <source>
        <dbReference type="Proteomes" id="UP001176941"/>
    </source>
</evidence>
<gene>
    <name evidence="1" type="ORF">MRATA1EN1_LOCUS24303</name>
</gene>
<organism evidence="1 2">
    <name type="scientific">Rangifer tarandus platyrhynchus</name>
    <name type="common">Svalbard reindeer</name>
    <dbReference type="NCBI Taxonomy" id="3082113"/>
    <lineage>
        <taxon>Eukaryota</taxon>
        <taxon>Metazoa</taxon>
        <taxon>Chordata</taxon>
        <taxon>Craniata</taxon>
        <taxon>Vertebrata</taxon>
        <taxon>Euteleostomi</taxon>
        <taxon>Mammalia</taxon>
        <taxon>Eutheria</taxon>
        <taxon>Laurasiatheria</taxon>
        <taxon>Artiodactyla</taxon>
        <taxon>Ruminantia</taxon>
        <taxon>Pecora</taxon>
        <taxon>Cervidae</taxon>
        <taxon>Odocoileinae</taxon>
        <taxon>Rangifer</taxon>
    </lineage>
</organism>
<dbReference type="EMBL" id="OX459941">
    <property type="protein sequence ID" value="CAI9175341.1"/>
    <property type="molecule type" value="Genomic_DNA"/>
</dbReference>
<sequence length="120" mass="13744">MFIYEMYIQHISLSDIITHQGKNDIKIEFCLVVLFFLCVLSHSGMSNTFAIPWTVDPKATRLLYPCNFPGKNTGVGCHFLLQGIFPTQGSNSHLHVFCIDRKILYHCTTWEALVLFNTKC</sequence>
<proteinExistence type="predicted"/>
<dbReference type="Proteomes" id="UP001176941">
    <property type="component" value="Chromosome 5"/>
</dbReference>
<accession>A0ABN8ZQU1</accession>
<evidence type="ECO:0000313" key="1">
    <source>
        <dbReference type="EMBL" id="CAI9175341.1"/>
    </source>
</evidence>